<dbReference type="AlphaFoldDB" id="A0A3S1AQ82"/>
<keyword evidence="2" id="KW-1185">Reference proteome</keyword>
<sequence>MNILQGSAYCPFIYRELHSHLLTLLGEDTPRANQLIEREKKRNPGYSETWYLEKVINGITE</sequence>
<organism evidence="1 2">
    <name type="scientific">Dulcicalothrix desertica PCC 7102</name>
    <dbReference type="NCBI Taxonomy" id="232991"/>
    <lineage>
        <taxon>Bacteria</taxon>
        <taxon>Bacillati</taxon>
        <taxon>Cyanobacteriota</taxon>
        <taxon>Cyanophyceae</taxon>
        <taxon>Nostocales</taxon>
        <taxon>Calotrichaceae</taxon>
        <taxon>Dulcicalothrix</taxon>
    </lineage>
</organism>
<dbReference type="RefSeq" id="WP_127080243.1">
    <property type="nucleotide sequence ID" value="NZ_RSCL01000003.1"/>
</dbReference>
<name>A0A3S1AQ82_9CYAN</name>
<reference evidence="1" key="2">
    <citation type="journal article" date="2019" name="Genome Biol. Evol.">
        <title>Day and night: Metabolic profiles and evolutionary relationships of six axenic non-marine cyanobacteria.</title>
        <authorList>
            <person name="Will S.E."/>
            <person name="Henke P."/>
            <person name="Boedeker C."/>
            <person name="Huang S."/>
            <person name="Brinkmann H."/>
            <person name="Rohde M."/>
            <person name="Jarek M."/>
            <person name="Friedl T."/>
            <person name="Seufert S."/>
            <person name="Schumacher M."/>
            <person name="Overmann J."/>
            <person name="Neumann-Schaal M."/>
            <person name="Petersen J."/>
        </authorList>
    </citation>
    <scope>NUCLEOTIDE SEQUENCE [LARGE SCALE GENOMIC DNA]</scope>
    <source>
        <strain evidence="1">PCC 7102</strain>
    </source>
</reference>
<accession>A0A3S1AQ82</accession>
<proteinExistence type="predicted"/>
<protein>
    <submittedName>
        <fullName evidence="1">Uncharacterized protein</fullName>
    </submittedName>
</protein>
<dbReference type="OrthoDB" id="5521818at2"/>
<dbReference type="Proteomes" id="UP000271624">
    <property type="component" value="Unassembled WGS sequence"/>
</dbReference>
<gene>
    <name evidence="1" type="ORF">DSM106972_016070</name>
</gene>
<evidence type="ECO:0000313" key="2">
    <source>
        <dbReference type="Proteomes" id="UP000271624"/>
    </source>
</evidence>
<evidence type="ECO:0000313" key="1">
    <source>
        <dbReference type="EMBL" id="RUT08439.1"/>
    </source>
</evidence>
<dbReference type="EMBL" id="RSCL01000003">
    <property type="protein sequence ID" value="RUT08439.1"/>
    <property type="molecule type" value="Genomic_DNA"/>
</dbReference>
<reference evidence="1" key="1">
    <citation type="submission" date="2018-12" db="EMBL/GenBank/DDBJ databases">
        <authorList>
            <person name="Will S."/>
            <person name="Neumann-Schaal M."/>
            <person name="Henke P."/>
        </authorList>
    </citation>
    <scope>NUCLEOTIDE SEQUENCE</scope>
    <source>
        <strain evidence="1">PCC 7102</strain>
    </source>
</reference>
<comment type="caution">
    <text evidence="1">The sequence shown here is derived from an EMBL/GenBank/DDBJ whole genome shotgun (WGS) entry which is preliminary data.</text>
</comment>